<gene>
    <name evidence="1" type="ORF">FB566_2177</name>
</gene>
<keyword evidence="2" id="KW-1185">Reference proteome</keyword>
<proteinExistence type="predicted"/>
<reference evidence="1 2" key="1">
    <citation type="submission" date="2019-06" db="EMBL/GenBank/DDBJ databases">
        <title>Sequencing the genomes of 1000 actinobacteria strains.</title>
        <authorList>
            <person name="Klenk H.-P."/>
        </authorList>
    </citation>
    <scope>NUCLEOTIDE SEQUENCE [LARGE SCALE GENOMIC DNA]</scope>
    <source>
        <strain evidence="1 2">DSM 45928</strain>
    </source>
</reference>
<dbReference type="Proteomes" id="UP000317043">
    <property type="component" value="Unassembled WGS sequence"/>
</dbReference>
<name>A0A543AVQ8_9ACTN</name>
<evidence type="ECO:0000313" key="2">
    <source>
        <dbReference type="Proteomes" id="UP000317043"/>
    </source>
</evidence>
<dbReference type="EMBL" id="VFOW01000001">
    <property type="protein sequence ID" value="TQL76644.1"/>
    <property type="molecule type" value="Genomic_DNA"/>
</dbReference>
<dbReference type="AlphaFoldDB" id="A0A543AVQ8"/>
<protein>
    <recommendedName>
        <fullName evidence="3">CDP-glycerol:poly(Glycerophosphate) glycerophosphotransferase</fullName>
    </recommendedName>
</protein>
<dbReference type="InterPro" id="IPR043148">
    <property type="entry name" value="TagF_C"/>
</dbReference>
<dbReference type="Gene3D" id="3.40.50.12580">
    <property type="match status" value="1"/>
</dbReference>
<dbReference type="InParanoid" id="A0A543AVQ8"/>
<accession>A0A543AVQ8</accession>
<sequence>MDKGRWKTVNTVRSVLFVCRTIQSTARLLFDVMPLLVEDSRIQVLFTVDESSAFGDGVPRLLDHEQVKLIPWSVATGGRFDCDVTVSASANRSLALLPGRKLVMAHGAGAHKYRVSVDGTEEAVSSLSPKQLMVGDELLPSTITLAGPDQLQRLADSCPAAVPAAEVVGDVCAERMELSLPHRARYRHHLGVAPEQRLIVLSSTWGPDSLLSRDPTLSTRLLSRLPANEYQLAFVLNPNGWDKHSRPNVHGWQETAIRAGMRMIPPHEGWRATVVASDLAIVDHGSVGFYAAHLGRPLLFGTFSDSEVPVNSPMARLAAAAPFIDPDTDLVSQIESACRNHDPGRYRTITESALDPTGSAGERMRAVLYRLLDLDPMSTAYPPRPLPLPDVDHSPATACHVYPVVSDGVPTMIKFPITTTHAARGRPYRDRILVVDAAEPDEHQRHSASVITWTESGLSVREASHWIDEQLTSYPGTSVFAARLLDERIMVRSRGHGRFLIGSDSRLDIAVVAAAARQILLETDSLTSLTLRDGRRIIDLNIKGLVD</sequence>
<organism evidence="1 2">
    <name type="scientific">Stackebrandtia endophytica</name>
    <dbReference type="NCBI Taxonomy" id="1496996"/>
    <lineage>
        <taxon>Bacteria</taxon>
        <taxon>Bacillati</taxon>
        <taxon>Actinomycetota</taxon>
        <taxon>Actinomycetes</taxon>
        <taxon>Glycomycetales</taxon>
        <taxon>Glycomycetaceae</taxon>
        <taxon>Stackebrandtia</taxon>
    </lineage>
</organism>
<evidence type="ECO:0008006" key="3">
    <source>
        <dbReference type="Google" id="ProtNLM"/>
    </source>
</evidence>
<comment type="caution">
    <text evidence="1">The sequence shown here is derived from an EMBL/GenBank/DDBJ whole genome shotgun (WGS) entry which is preliminary data.</text>
</comment>
<evidence type="ECO:0000313" key="1">
    <source>
        <dbReference type="EMBL" id="TQL76644.1"/>
    </source>
</evidence>